<evidence type="ECO:0008006" key="5">
    <source>
        <dbReference type="Google" id="ProtNLM"/>
    </source>
</evidence>
<dbReference type="PROSITE" id="PS51257">
    <property type="entry name" value="PROKAR_LIPOPROTEIN"/>
    <property type="match status" value="1"/>
</dbReference>
<feature type="compositionally biased region" description="Low complexity" evidence="1">
    <location>
        <begin position="21"/>
        <end position="34"/>
    </location>
</feature>
<dbReference type="Proteomes" id="UP000204391">
    <property type="component" value="Chromosome"/>
</dbReference>
<accession>A0A221MGZ4</accession>
<protein>
    <recommendedName>
        <fullName evidence="5">Lipoprotein</fullName>
    </recommendedName>
</protein>
<feature type="compositionally biased region" description="Acidic residues" evidence="1">
    <location>
        <begin position="43"/>
        <end position="55"/>
    </location>
</feature>
<reference evidence="3 4" key="1">
    <citation type="journal article" date="2003" name="Int. J. Syst. Evol. Microbiol.">
        <title>Virgibacillus carmonensis sp. nov., Virgibacillus necropolis sp. nov. and Virgibacillus picturae sp. nov., three novel species isolated from deteriorated mural paintings, transfer of the species of the genus salibacillus to Virgibacillus, as Virgibacillus marismortui comb. nov. and Virgibacillus salexigens comb. nov., and emended description of the genus Virgibacillus.</title>
        <authorList>
            <person name="Heyrman J."/>
            <person name="Logan N.A."/>
            <person name="Busse H.J."/>
            <person name="Balcaen A."/>
            <person name="Lebbe L."/>
            <person name="Rodriguez-Diaz M."/>
            <person name="Swings J."/>
            <person name="De Vos P."/>
        </authorList>
    </citation>
    <scope>NUCLEOTIDE SEQUENCE [LARGE SCALE GENOMIC DNA]</scope>
    <source>
        <strain evidence="3 4">LMG 19488</strain>
    </source>
</reference>
<feature type="signal peptide" evidence="2">
    <location>
        <begin position="1"/>
        <end position="20"/>
    </location>
</feature>
<proteinExistence type="predicted"/>
<sequence length="155" mass="17508">MKKILFLMLTSLLLVTAACSTGNEEQTNEGQNEPNTEKPESDAPQEDTGQSDESDSTNLVSGVDQVLGSIDELKTVITESPEDTEKIQNVGSEVGEKWDEIEKTVEEKYPEDYEYIEESLYPLKAEVEKDKLNMEKINQLTAETEKKVKEFKKKL</sequence>
<keyword evidence="2" id="KW-0732">Signal</keyword>
<dbReference type="KEGG" id="vne:CFK40_18930"/>
<evidence type="ECO:0000313" key="3">
    <source>
        <dbReference type="EMBL" id="ASN06938.1"/>
    </source>
</evidence>
<dbReference type="EMBL" id="CP022437">
    <property type="protein sequence ID" value="ASN06938.1"/>
    <property type="molecule type" value="Genomic_DNA"/>
</dbReference>
<dbReference type="OrthoDB" id="2858248at2"/>
<feature type="chain" id="PRO_5038872643" description="Lipoprotein" evidence="2">
    <location>
        <begin position="21"/>
        <end position="155"/>
    </location>
</feature>
<organism evidence="3 4">
    <name type="scientific">Virgibacillus necropolis</name>
    <dbReference type="NCBI Taxonomy" id="163877"/>
    <lineage>
        <taxon>Bacteria</taxon>
        <taxon>Bacillati</taxon>
        <taxon>Bacillota</taxon>
        <taxon>Bacilli</taxon>
        <taxon>Bacillales</taxon>
        <taxon>Bacillaceae</taxon>
        <taxon>Virgibacillus</taxon>
    </lineage>
</organism>
<gene>
    <name evidence="3" type="ORF">CFK40_18930</name>
</gene>
<dbReference type="AlphaFoldDB" id="A0A221MGZ4"/>
<feature type="region of interest" description="Disordered" evidence="1">
    <location>
        <begin position="21"/>
        <end position="59"/>
    </location>
</feature>
<dbReference type="RefSeq" id="WP_089533933.1">
    <property type="nucleotide sequence ID" value="NZ_CP022437.1"/>
</dbReference>
<name>A0A221MGZ4_9BACI</name>
<keyword evidence="4" id="KW-1185">Reference proteome</keyword>
<evidence type="ECO:0000256" key="1">
    <source>
        <dbReference type="SAM" id="MobiDB-lite"/>
    </source>
</evidence>
<evidence type="ECO:0000313" key="4">
    <source>
        <dbReference type="Proteomes" id="UP000204391"/>
    </source>
</evidence>
<evidence type="ECO:0000256" key="2">
    <source>
        <dbReference type="SAM" id="SignalP"/>
    </source>
</evidence>